<protein>
    <recommendedName>
        <fullName evidence="3">DUF6468 domain-containing protein</fullName>
    </recommendedName>
</protein>
<keyword evidence="5" id="KW-1185">Reference proteome</keyword>
<feature type="transmembrane region" description="Helical" evidence="2">
    <location>
        <begin position="6"/>
        <end position="26"/>
    </location>
</feature>
<feature type="region of interest" description="Disordered" evidence="1">
    <location>
        <begin position="108"/>
        <end position="149"/>
    </location>
</feature>
<accession>A0ABS6BLE8</accession>
<proteinExistence type="predicted"/>
<reference evidence="4 5" key="1">
    <citation type="submission" date="2021-06" db="EMBL/GenBank/DDBJ databases">
        <title>Sphingomonas sp. XMGL2, whole genome shotgun sequencing project.</title>
        <authorList>
            <person name="Zhao G."/>
            <person name="Shen L."/>
        </authorList>
    </citation>
    <scope>NUCLEOTIDE SEQUENCE [LARGE SCALE GENOMIC DNA]</scope>
    <source>
        <strain evidence="4 5">XMGL2</strain>
    </source>
</reference>
<gene>
    <name evidence="4" type="ORF">KOF26_12345</name>
</gene>
<keyword evidence="2" id="KW-1133">Transmembrane helix</keyword>
<dbReference type="EMBL" id="JAHKRT010000006">
    <property type="protein sequence ID" value="MBU3078657.1"/>
    <property type="molecule type" value="Genomic_DNA"/>
</dbReference>
<evidence type="ECO:0000313" key="5">
    <source>
        <dbReference type="Proteomes" id="UP000776276"/>
    </source>
</evidence>
<dbReference type="RefSeq" id="WP_216325241.1">
    <property type="nucleotide sequence ID" value="NZ_JAHKRT010000006.1"/>
</dbReference>
<evidence type="ECO:0000256" key="1">
    <source>
        <dbReference type="SAM" id="MobiDB-lite"/>
    </source>
</evidence>
<organism evidence="4 5">
    <name type="scientific">Sphingomonas quercus</name>
    <dbReference type="NCBI Taxonomy" id="2842451"/>
    <lineage>
        <taxon>Bacteria</taxon>
        <taxon>Pseudomonadati</taxon>
        <taxon>Pseudomonadota</taxon>
        <taxon>Alphaproteobacteria</taxon>
        <taxon>Sphingomonadales</taxon>
        <taxon>Sphingomonadaceae</taxon>
        <taxon>Sphingomonas</taxon>
    </lineage>
</organism>
<dbReference type="InterPro" id="IPR045531">
    <property type="entry name" value="DUF6468"/>
</dbReference>
<dbReference type="Proteomes" id="UP000776276">
    <property type="component" value="Unassembled WGS sequence"/>
</dbReference>
<dbReference type="Pfam" id="PF20072">
    <property type="entry name" value="DUF6468"/>
    <property type="match status" value="1"/>
</dbReference>
<evidence type="ECO:0000256" key="2">
    <source>
        <dbReference type="SAM" id="Phobius"/>
    </source>
</evidence>
<evidence type="ECO:0000259" key="3">
    <source>
        <dbReference type="Pfam" id="PF20072"/>
    </source>
</evidence>
<feature type="domain" description="DUF6468" evidence="3">
    <location>
        <begin position="35"/>
        <end position="105"/>
    </location>
</feature>
<keyword evidence="2" id="KW-0472">Membrane</keyword>
<keyword evidence="2" id="KW-0812">Transmembrane</keyword>
<name>A0ABS6BLE8_9SPHN</name>
<evidence type="ECO:0000313" key="4">
    <source>
        <dbReference type="EMBL" id="MBU3078657.1"/>
    </source>
</evidence>
<sequence>MSFVALSNLLLSVLCIAVIVQTVRMIRRFNALKKGDLGEMVKSLDRATGQARQVLGELKEMLATDGAASIRTIQSAEDLREELSVMIGIGNSIAERIVEASSAERAKEEVAEAAPAPAKRGRPSQQMRARRAAGGRLQPKRATGDEEEFKPAIGLMAELEALATAHDKVTMSAEKY</sequence>
<comment type="caution">
    <text evidence="4">The sequence shown here is derived from an EMBL/GenBank/DDBJ whole genome shotgun (WGS) entry which is preliminary data.</text>
</comment>